<gene>
    <name evidence="2" type="ORF">PG996_004886</name>
</gene>
<reference evidence="2 3" key="1">
    <citation type="submission" date="2023-01" db="EMBL/GenBank/DDBJ databases">
        <title>Analysis of 21 Apiospora genomes using comparative genomics revels a genus with tremendous synthesis potential of carbohydrate active enzymes and secondary metabolites.</title>
        <authorList>
            <person name="Sorensen T."/>
        </authorList>
    </citation>
    <scope>NUCLEOTIDE SEQUENCE [LARGE SCALE GENOMIC DNA]</scope>
    <source>
        <strain evidence="2 3">CBS 83171</strain>
    </source>
</reference>
<comment type="caution">
    <text evidence="2">The sequence shown here is derived from an EMBL/GenBank/DDBJ whole genome shotgun (WGS) entry which is preliminary data.</text>
</comment>
<dbReference type="Proteomes" id="UP001446871">
    <property type="component" value="Unassembled WGS sequence"/>
</dbReference>
<feature type="region of interest" description="Disordered" evidence="1">
    <location>
        <begin position="1"/>
        <end position="106"/>
    </location>
</feature>
<dbReference type="EMBL" id="JAQQWM010000003">
    <property type="protein sequence ID" value="KAK8071538.1"/>
    <property type="molecule type" value="Genomic_DNA"/>
</dbReference>
<name>A0ABR1VNV8_9PEZI</name>
<feature type="compositionally biased region" description="Low complexity" evidence="1">
    <location>
        <begin position="15"/>
        <end position="27"/>
    </location>
</feature>
<evidence type="ECO:0000256" key="1">
    <source>
        <dbReference type="SAM" id="MobiDB-lite"/>
    </source>
</evidence>
<evidence type="ECO:0000313" key="3">
    <source>
        <dbReference type="Proteomes" id="UP001446871"/>
    </source>
</evidence>
<feature type="compositionally biased region" description="Low complexity" evidence="1">
    <location>
        <begin position="54"/>
        <end position="64"/>
    </location>
</feature>
<feature type="compositionally biased region" description="Polar residues" evidence="1">
    <location>
        <begin position="1"/>
        <end position="14"/>
    </location>
</feature>
<organism evidence="2 3">
    <name type="scientific">Apiospora saccharicola</name>
    <dbReference type="NCBI Taxonomy" id="335842"/>
    <lineage>
        <taxon>Eukaryota</taxon>
        <taxon>Fungi</taxon>
        <taxon>Dikarya</taxon>
        <taxon>Ascomycota</taxon>
        <taxon>Pezizomycotina</taxon>
        <taxon>Sordariomycetes</taxon>
        <taxon>Xylariomycetidae</taxon>
        <taxon>Amphisphaeriales</taxon>
        <taxon>Apiosporaceae</taxon>
        <taxon>Apiospora</taxon>
    </lineage>
</organism>
<accession>A0ABR1VNV8</accession>
<proteinExistence type="predicted"/>
<sequence length="354" mass="39288">MSENTKPASSTPSGSKSRSLTRTLSKLVLRRKKSKLSVEEQETPSSEPLDNPIASSSSRASAPSFQTPVHPSRRRPSSQLTAPGIKPPSSTLREEQPPSSSLAPEKAVVSKPEDFFSLDSLVEALDAVDFCRENGGEIGERLAWMMRHWEDSGTIFSLGCLEDACYGLQPLEGACNADFMVLNPIYPQVWRHPSTIIRIQWCYYHDDDYDFANGFTCYQLGSIMMSKSQDPVGVLNNQGPQSVTSWTDSHCKLVVQLHEDAEDGAVSGHPTGPVWVVNYTGYDKAEMRRRASTRLEGVLVARVADSLPELLECRRAMWPKFEDMDADYVEFHPCYQEEEGGPIECKDVADGDCV</sequence>
<keyword evidence="3" id="KW-1185">Reference proteome</keyword>
<protein>
    <submittedName>
        <fullName evidence="2">Uncharacterized protein</fullName>
    </submittedName>
</protein>
<evidence type="ECO:0000313" key="2">
    <source>
        <dbReference type="EMBL" id="KAK8071538.1"/>
    </source>
</evidence>